<keyword evidence="1" id="KW-1133">Transmembrane helix</keyword>
<dbReference type="PROSITE" id="PS51257">
    <property type="entry name" value="PROKAR_LIPOPROTEIN"/>
    <property type="match status" value="1"/>
</dbReference>
<dbReference type="EMBL" id="JAAOZD010000006">
    <property type="protein sequence ID" value="NIJ02643.1"/>
    <property type="molecule type" value="Genomic_DNA"/>
</dbReference>
<accession>A0ABX0TMH5</accession>
<proteinExistence type="predicted"/>
<evidence type="ECO:0000313" key="3">
    <source>
        <dbReference type="EMBL" id="NIJ02643.1"/>
    </source>
</evidence>
<dbReference type="InterPro" id="IPR012867">
    <property type="entry name" value="DUF1648"/>
</dbReference>
<name>A0ABX0TMH5_9MICC</name>
<evidence type="ECO:0000259" key="2">
    <source>
        <dbReference type="Pfam" id="PF07853"/>
    </source>
</evidence>
<feature type="transmembrane region" description="Helical" evidence="1">
    <location>
        <begin position="146"/>
        <end position="169"/>
    </location>
</feature>
<feature type="domain" description="DUF1648" evidence="2">
    <location>
        <begin position="30"/>
        <end position="76"/>
    </location>
</feature>
<dbReference type="PANTHER" id="PTHR37810">
    <property type="entry name" value="IMMUNITY PROTEIN SDPI"/>
    <property type="match status" value="1"/>
</dbReference>
<evidence type="ECO:0000313" key="4">
    <source>
        <dbReference type="Proteomes" id="UP000802392"/>
    </source>
</evidence>
<keyword evidence="4" id="KW-1185">Reference proteome</keyword>
<keyword evidence="1" id="KW-0812">Transmembrane</keyword>
<organism evidence="3 4">
    <name type="scientific">Paenarthrobacter ilicis</name>
    <dbReference type="NCBI Taxonomy" id="43665"/>
    <lineage>
        <taxon>Bacteria</taxon>
        <taxon>Bacillati</taxon>
        <taxon>Actinomycetota</taxon>
        <taxon>Actinomycetes</taxon>
        <taxon>Micrococcales</taxon>
        <taxon>Micrococcaceae</taxon>
        <taxon>Paenarthrobacter</taxon>
    </lineage>
</organism>
<feature type="transmembrane region" description="Helical" evidence="1">
    <location>
        <begin position="75"/>
        <end position="96"/>
    </location>
</feature>
<reference evidence="3 4" key="1">
    <citation type="submission" date="2020-03" db="EMBL/GenBank/DDBJ databases">
        <title>Genomic Encyclopedia of Type Strains, Phase III (KMG-III): the genomes of soil and plant-associated and newly described type strains.</title>
        <authorList>
            <person name="Whitman W."/>
        </authorList>
    </citation>
    <scope>NUCLEOTIDE SEQUENCE [LARGE SCALE GENOMIC DNA]</scope>
    <source>
        <strain evidence="3 4">CECT 4207</strain>
    </source>
</reference>
<protein>
    <submittedName>
        <fullName evidence="3">Membrane protein</fullName>
    </submittedName>
</protein>
<sequence length="254" mass="27393">MTRFHNTVSHKIPPRRGRGPIWLLHLIAALILGACFLYGATVYDSLPRSVPSHWGAGGRPDAWSPKTFSSVFSPLMVSAAINVLLLLVSAAVPAMVPPNKDATDWSLYGREGMIRGTIAALGGTSILTAIMIGYLCVAGWTNPEHVPLWPAVMTTALIFALIPVAFTAASRWSRRTALRRGITPTAAEQEEEKLWIAGFLYNNPDDPDIWVAKRTGTGTGFTLNIGNTKGRTATIIFLAVFVALPLIFGLISAL</sequence>
<evidence type="ECO:0000256" key="1">
    <source>
        <dbReference type="SAM" id="Phobius"/>
    </source>
</evidence>
<dbReference type="PANTHER" id="PTHR37810:SF5">
    <property type="entry name" value="IMMUNITY PROTEIN SDPI"/>
    <property type="match status" value="1"/>
</dbReference>
<feature type="transmembrane region" description="Helical" evidence="1">
    <location>
        <begin position="21"/>
        <end position="43"/>
    </location>
</feature>
<dbReference type="Pfam" id="PF07853">
    <property type="entry name" value="DUF1648"/>
    <property type="match status" value="1"/>
</dbReference>
<feature type="transmembrane region" description="Helical" evidence="1">
    <location>
        <begin position="233"/>
        <end position="253"/>
    </location>
</feature>
<keyword evidence="1" id="KW-0472">Membrane</keyword>
<dbReference type="RefSeq" id="WP_167268061.1">
    <property type="nucleotide sequence ID" value="NZ_BAAAVO010000009.1"/>
</dbReference>
<dbReference type="Proteomes" id="UP000802392">
    <property type="component" value="Unassembled WGS sequence"/>
</dbReference>
<feature type="transmembrane region" description="Helical" evidence="1">
    <location>
        <begin position="117"/>
        <end position="140"/>
    </location>
</feature>
<gene>
    <name evidence="3" type="ORF">FHR86_002987</name>
</gene>
<comment type="caution">
    <text evidence="3">The sequence shown here is derived from an EMBL/GenBank/DDBJ whole genome shotgun (WGS) entry which is preliminary data.</text>
</comment>